<dbReference type="Pfam" id="PF03793">
    <property type="entry name" value="PASTA"/>
    <property type="match status" value="1"/>
</dbReference>
<name>A0ABV4IRM2_9ACTN</name>
<protein>
    <submittedName>
        <fullName evidence="3">PASTA domain-containing protein</fullName>
    </submittedName>
</protein>
<gene>
    <name evidence="3" type="ORF">KYY02_00815</name>
</gene>
<evidence type="ECO:0000259" key="2">
    <source>
        <dbReference type="PROSITE" id="PS51178"/>
    </source>
</evidence>
<reference evidence="3 4" key="1">
    <citation type="journal article" date="2021" name="Res Sq">
        <title>Streptomyces Pimoensis sp. nov., Isolated From the Taklimakan Desert in Xinjiang, China.</title>
        <authorList>
            <person name="Zhang P."/>
            <person name="Luo X."/>
            <person name="Luo X."/>
            <person name="Liu Z."/>
            <person name="Xia Z."/>
            <person name="Wan C."/>
            <person name="zhang L."/>
        </authorList>
    </citation>
    <scope>NUCLEOTIDE SEQUENCE [LARGE SCALE GENOMIC DNA]</scope>
    <source>
        <strain evidence="3 4">TRM75549</strain>
    </source>
</reference>
<dbReference type="PROSITE" id="PS51178">
    <property type="entry name" value="PASTA"/>
    <property type="match status" value="1"/>
</dbReference>
<accession>A0ABV4IRM2</accession>
<comment type="caution">
    <text evidence="3">The sequence shown here is derived from an EMBL/GenBank/DDBJ whole genome shotgun (WGS) entry which is preliminary data.</text>
</comment>
<dbReference type="CDD" id="cd06577">
    <property type="entry name" value="PASTA_pknB"/>
    <property type="match status" value="1"/>
</dbReference>
<evidence type="ECO:0000313" key="4">
    <source>
        <dbReference type="Proteomes" id="UP001567537"/>
    </source>
</evidence>
<dbReference type="RefSeq" id="WP_371235427.1">
    <property type="nucleotide sequence ID" value="NZ_JAHWZY010000001.1"/>
</dbReference>
<organism evidence="3 4">
    <name type="scientific">Streptomyces pimonensis</name>
    <dbReference type="NCBI Taxonomy" id="2860288"/>
    <lineage>
        <taxon>Bacteria</taxon>
        <taxon>Bacillati</taxon>
        <taxon>Actinomycetota</taxon>
        <taxon>Actinomycetes</taxon>
        <taxon>Kitasatosporales</taxon>
        <taxon>Streptomycetaceae</taxon>
        <taxon>Streptomyces</taxon>
    </lineage>
</organism>
<proteinExistence type="predicted"/>
<dbReference type="Proteomes" id="UP001567537">
    <property type="component" value="Unassembled WGS sequence"/>
</dbReference>
<sequence>MTPRTPAPEVRVPRLVGLMAVDARESARAWGLSVDAPDRPDFRLAVVDYVVRQYPQPGTEVPRNSVVHVWFDFGEGESGGGVREPRGPAPPEGGLRREREEPAPPRAVVLSSP</sequence>
<evidence type="ECO:0000313" key="3">
    <source>
        <dbReference type="EMBL" id="MEZ3177302.1"/>
    </source>
</evidence>
<keyword evidence="4" id="KW-1185">Reference proteome</keyword>
<evidence type="ECO:0000256" key="1">
    <source>
        <dbReference type="SAM" id="MobiDB-lite"/>
    </source>
</evidence>
<dbReference type="Gene3D" id="3.30.10.20">
    <property type="match status" value="1"/>
</dbReference>
<dbReference type="InterPro" id="IPR005543">
    <property type="entry name" value="PASTA_dom"/>
</dbReference>
<dbReference type="EMBL" id="JAHWZY010000001">
    <property type="protein sequence ID" value="MEZ3177302.1"/>
    <property type="molecule type" value="Genomic_DNA"/>
</dbReference>
<feature type="region of interest" description="Disordered" evidence="1">
    <location>
        <begin position="75"/>
        <end position="113"/>
    </location>
</feature>
<feature type="domain" description="PASTA" evidence="2">
    <location>
        <begin position="5"/>
        <end position="73"/>
    </location>
</feature>
<feature type="compositionally biased region" description="Basic and acidic residues" evidence="1">
    <location>
        <begin position="94"/>
        <end position="103"/>
    </location>
</feature>